<gene>
    <name evidence="9" type="ORF">ACH5RR_038515</name>
</gene>
<dbReference type="InterPro" id="IPR012132">
    <property type="entry name" value="GMC_OxRdtase"/>
</dbReference>
<protein>
    <recommendedName>
        <fullName evidence="8">Glucose-methanol-choline oxidoreductase N-terminal domain-containing protein</fullName>
    </recommendedName>
</protein>
<keyword evidence="10" id="KW-1185">Reference proteome</keyword>
<dbReference type="AlphaFoldDB" id="A0ABD2XVH3"/>
<evidence type="ECO:0000256" key="3">
    <source>
        <dbReference type="ARBA" id="ARBA00022630"/>
    </source>
</evidence>
<feature type="domain" description="Glucose-methanol-choline oxidoreductase N-terminal" evidence="8">
    <location>
        <begin position="279"/>
        <end position="293"/>
    </location>
</feature>
<accession>A0ABD2XVH3</accession>
<evidence type="ECO:0000256" key="4">
    <source>
        <dbReference type="ARBA" id="ARBA00022729"/>
    </source>
</evidence>
<keyword evidence="3" id="KW-0285">Flavoprotein</keyword>
<dbReference type="Gene3D" id="3.30.410.40">
    <property type="match status" value="1"/>
</dbReference>
<evidence type="ECO:0000313" key="10">
    <source>
        <dbReference type="Proteomes" id="UP001630127"/>
    </source>
</evidence>
<dbReference type="InterPro" id="IPR036188">
    <property type="entry name" value="FAD/NAD-bd_sf"/>
</dbReference>
<name>A0ABD2XVH3_9GENT</name>
<feature type="disulfide bond" evidence="7">
    <location>
        <begin position="449"/>
        <end position="504"/>
    </location>
</feature>
<dbReference type="InterPro" id="IPR051871">
    <property type="entry name" value="GMC_Oxidoreductase-Related"/>
</dbReference>
<dbReference type="PROSITE" id="PS00624">
    <property type="entry name" value="GMC_OXRED_2"/>
    <property type="match status" value="1"/>
</dbReference>
<feature type="binding site" evidence="6">
    <location>
        <begin position="512"/>
        <end position="513"/>
    </location>
    <ligand>
        <name>FAD</name>
        <dbReference type="ChEBI" id="CHEBI:57692"/>
    </ligand>
</feature>
<dbReference type="InterPro" id="IPR000172">
    <property type="entry name" value="GMC_OxRdtase_N"/>
</dbReference>
<evidence type="ECO:0000256" key="1">
    <source>
        <dbReference type="ARBA" id="ARBA00001974"/>
    </source>
</evidence>
<dbReference type="PIRSF" id="PIRSF000137">
    <property type="entry name" value="Alcohol_oxidase"/>
    <property type="match status" value="1"/>
</dbReference>
<keyword evidence="4" id="KW-0732">Signal</keyword>
<evidence type="ECO:0000256" key="5">
    <source>
        <dbReference type="ARBA" id="ARBA00022827"/>
    </source>
</evidence>
<dbReference type="Pfam" id="PF00732">
    <property type="entry name" value="GMC_oxred_N"/>
    <property type="match status" value="1"/>
</dbReference>
<evidence type="ECO:0000256" key="6">
    <source>
        <dbReference type="PIRSR" id="PIRSR000137-2"/>
    </source>
</evidence>
<comment type="cofactor">
    <cofactor evidence="1 6">
        <name>FAD</name>
        <dbReference type="ChEBI" id="CHEBI:57692"/>
    </cofactor>
</comment>
<dbReference type="Proteomes" id="UP001630127">
    <property type="component" value="Unassembled WGS sequence"/>
</dbReference>
<feature type="binding site" evidence="6">
    <location>
        <begin position="552"/>
        <end position="553"/>
    </location>
    <ligand>
        <name>FAD</name>
        <dbReference type="ChEBI" id="CHEBI:57692"/>
    </ligand>
</feature>
<comment type="similarity">
    <text evidence="2">Belongs to the GMC oxidoreductase family.</text>
</comment>
<feature type="binding site" evidence="6">
    <location>
        <position position="121"/>
    </location>
    <ligand>
        <name>FAD</name>
        <dbReference type="ChEBI" id="CHEBI:57692"/>
    </ligand>
</feature>
<sequence length="578" mass="63026">MGLKGWRVFAAATIFGILFLNGICFSEKAPNYSFLHEATSAPDVSFYDYIIVGGGTTGCPLAATLSQNYTVLLLERGCSPYGNPNITFLSTFGAALSDQSPSSPSQRFISEDGVISSRARVLGGGSCLNAGFYTRASTSYVTDMGWDGKLVNESYQWVEKKVAFEPPVRQWQSAVRDGLVEAGIRPYNGFTYDHLNGTKIGGTIFDQDGVRHTAADLLEYANPNGLTVLLHASVHKILFRTKGRSKPLAHGVIFRDASGIKHKAYLKRGAKNEVIVSAGALGSPQLLMLSGIGPENHLKEHKISVVYHQPFVGQGMSDNPMNAIYVPSPSPVELSLIQVVGITHFGSYIEAASGENFAGGSTSRDFGLFSPKIGQLSTLPPKQRTPEALSKAIDDMSKLDETAFRGGFILEKIMGPLSSGNLTLIKKNPNVNPSVTFNYFQEPEDLQRCVDGIKVIENIIESKPFSKFRYNDLPLPALLNLTASSPVNLLPKHRNASTSLEQFCKDTVMTIWHYHGGCQVNRVVDHDYKVLGLDNLRVIDGSTFNYSPGTNPQATVMMLGRYMGVRILNERLASELPN</sequence>
<comment type="caution">
    <text evidence="9">The sequence shown here is derived from an EMBL/GenBank/DDBJ whole genome shotgun (WGS) entry which is preliminary data.</text>
</comment>
<keyword evidence="5 6" id="KW-0274">FAD</keyword>
<dbReference type="SUPFAM" id="SSF51905">
    <property type="entry name" value="FAD/NAD(P)-binding domain"/>
    <property type="match status" value="1"/>
</dbReference>
<reference evidence="9 10" key="1">
    <citation type="submission" date="2024-11" db="EMBL/GenBank/DDBJ databases">
        <title>A near-complete genome assembly of Cinchona calisaya.</title>
        <authorList>
            <person name="Lian D.C."/>
            <person name="Zhao X.W."/>
            <person name="Wei L."/>
        </authorList>
    </citation>
    <scope>NUCLEOTIDE SEQUENCE [LARGE SCALE GENOMIC DNA]</scope>
    <source>
        <tissue evidence="9">Nenye</tissue>
    </source>
</reference>
<feature type="binding site" evidence="6">
    <location>
        <position position="234"/>
    </location>
    <ligand>
        <name>FAD</name>
        <dbReference type="ChEBI" id="CHEBI:57692"/>
    </ligand>
</feature>
<proteinExistence type="inferred from homology"/>
<evidence type="ECO:0000256" key="2">
    <source>
        <dbReference type="ARBA" id="ARBA00010790"/>
    </source>
</evidence>
<dbReference type="EMBL" id="JBJUIK010000016">
    <property type="protein sequence ID" value="KAL3499422.1"/>
    <property type="molecule type" value="Genomic_DNA"/>
</dbReference>
<evidence type="ECO:0000313" key="9">
    <source>
        <dbReference type="EMBL" id="KAL3499422.1"/>
    </source>
</evidence>
<keyword evidence="7" id="KW-1015">Disulfide bond</keyword>
<dbReference type="InterPro" id="IPR007867">
    <property type="entry name" value="GMC_OxRtase_C"/>
</dbReference>
<organism evidence="9 10">
    <name type="scientific">Cinchona calisaya</name>
    <dbReference type="NCBI Taxonomy" id="153742"/>
    <lineage>
        <taxon>Eukaryota</taxon>
        <taxon>Viridiplantae</taxon>
        <taxon>Streptophyta</taxon>
        <taxon>Embryophyta</taxon>
        <taxon>Tracheophyta</taxon>
        <taxon>Spermatophyta</taxon>
        <taxon>Magnoliopsida</taxon>
        <taxon>eudicotyledons</taxon>
        <taxon>Gunneridae</taxon>
        <taxon>Pentapetalae</taxon>
        <taxon>asterids</taxon>
        <taxon>lamiids</taxon>
        <taxon>Gentianales</taxon>
        <taxon>Rubiaceae</taxon>
        <taxon>Cinchonoideae</taxon>
        <taxon>Cinchoneae</taxon>
        <taxon>Cinchona</taxon>
    </lineage>
</organism>
<dbReference type="Gene3D" id="3.50.50.60">
    <property type="entry name" value="FAD/NAD(P)-binding domain"/>
    <property type="match status" value="1"/>
</dbReference>
<dbReference type="Pfam" id="PF05199">
    <property type="entry name" value="GMC_oxred_C"/>
    <property type="match status" value="1"/>
</dbReference>
<feature type="binding site" evidence="6">
    <location>
        <position position="541"/>
    </location>
    <ligand>
        <name>FAD</name>
        <dbReference type="ChEBI" id="CHEBI:57692"/>
    </ligand>
</feature>
<dbReference type="PANTHER" id="PTHR45968">
    <property type="entry name" value="OSJNBA0019K04.7 PROTEIN"/>
    <property type="match status" value="1"/>
</dbReference>
<dbReference type="SUPFAM" id="SSF54373">
    <property type="entry name" value="FAD-linked reductases, C-terminal domain"/>
    <property type="match status" value="1"/>
</dbReference>
<feature type="binding site" evidence="6">
    <location>
        <begin position="56"/>
        <end position="57"/>
    </location>
    <ligand>
        <name>FAD</name>
        <dbReference type="ChEBI" id="CHEBI:57692"/>
    </ligand>
</feature>
<dbReference type="PANTHER" id="PTHR45968:SF3">
    <property type="entry name" value="OS04G0573100 PROTEIN"/>
    <property type="match status" value="1"/>
</dbReference>
<evidence type="ECO:0000256" key="7">
    <source>
        <dbReference type="PIRSR" id="PIRSR000137-3"/>
    </source>
</evidence>
<evidence type="ECO:0000259" key="8">
    <source>
        <dbReference type="PROSITE" id="PS00624"/>
    </source>
</evidence>